<organism evidence="2 3">
    <name type="scientific">Setaria viridis</name>
    <name type="common">Green bristlegrass</name>
    <name type="synonym">Setaria italica subsp. viridis</name>
    <dbReference type="NCBI Taxonomy" id="4556"/>
    <lineage>
        <taxon>Eukaryota</taxon>
        <taxon>Viridiplantae</taxon>
        <taxon>Streptophyta</taxon>
        <taxon>Embryophyta</taxon>
        <taxon>Tracheophyta</taxon>
        <taxon>Spermatophyta</taxon>
        <taxon>Magnoliopsida</taxon>
        <taxon>Liliopsida</taxon>
        <taxon>Poales</taxon>
        <taxon>Poaceae</taxon>
        <taxon>PACMAD clade</taxon>
        <taxon>Panicoideae</taxon>
        <taxon>Panicodae</taxon>
        <taxon>Paniceae</taxon>
        <taxon>Cenchrinae</taxon>
        <taxon>Setaria</taxon>
    </lineage>
</organism>
<reference evidence="2 3" key="1">
    <citation type="submission" date="2019-03" db="EMBL/GenBank/DDBJ databases">
        <title>WGS assembly of Setaria viridis.</title>
        <authorList>
            <person name="Huang P."/>
            <person name="Jenkins J."/>
            <person name="Grimwood J."/>
            <person name="Barry K."/>
            <person name="Healey A."/>
            <person name="Mamidi S."/>
            <person name="Sreedasyam A."/>
            <person name="Shu S."/>
            <person name="Feldman M."/>
            <person name="Wu J."/>
            <person name="Yu Y."/>
            <person name="Chen C."/>
            <person name="Johnson J."/>
            <person name="Rokhsar D."/>
            <person name="Baxter I."/>
            <person name="Schmutz J."/>
            <person name="Brutnell T."/>
            <person name="Kellogg E."/>
        </authorList>
    </citation>
    <scope>NUCLEOTIDE SEQUENCE [LARGE SCALE GENOMIC DNA]</scope>
    <source>
        <strain evidence="3">cv. A10</strain>
    </source>
</reference>
<feature type="region of interest" description="Disordered" evidence="1">
    <location>
        <begin position="125"/>
        <end position="145"/>
    </location>
</feature>
<dbReference type="AlphaFoldDB" id="A0A4U6V6C4"/>
<sequence>MVKAAAAFARILNDINDANNREVMVQEVDAALQQLQMQSANTADGHKTVGPEHGSGGELILDGNLETNSDNIQAALILFRGHRFWTPAQAGKRPWAPTPSKAASSPATTSCFTKPHQLLQELFREDQGPTDHNHESSKDRITSRHPRRIFDMSMPVGAALQEFLAMFQGPLPQDIIAASTAAFNLEDLAAQELDAAMAAIAGEAIEDIQAETLQLENSQAPETGTPQTAN</sequence>
<feature type="compositionally biased region" description="Low complexity" evidence="1">
    <location>
        <begin position="94"/>
        <end position="109"/>
    </location>
</feature>
<evidence type="ECO:0000256" key="1">
    <source>
        <dbReference type="SAM" id="MobiDB-lite"/>
    </source>
</evidence>
<proteinExistence type="predicted"/>
<keyword evidence="3" id="KW-1185">Reference proteome</keyword>
<accession>A0A4U6V6C4</accession>
<feature type="compositionally biased region" description="Polar residues" evidence="1">
    <location>
        <begin position="212"/>
        <end position="230"/>
    </location>
</feature>
<protein>
    <submittedName>
        <fullName evidence="2">Uncharacterized protein</fullName>
    </submittedName>
</protein>
<dbReference type="Gramene" id="TKW23534">
    <property type="protein sequence ID" value="TKW23534"/>
    <property type="gene ID" value="SEVIR_4G298001v2"/>
</dbReference>
<dbReference type="Proteomes" id="UP000298652">
    <property type="component" value="Chromosome 4"/>
</dbReference>
<feature type="region of interest" description="Disordered" evidence="1">
    <location>
        <begin position="90"/>
        <end position="109"/>
    </location>
</feature>
<feature type="region of interest" description="Disordered" evidence="1">
    <location>
        <begin position="211"/>
        <end position="230"/>
    </location>
</feature>
<evidence type="ECO:0000313" key="3">
    <source>
        <dbReference type="Proteomes" id="UP000298652"/>
    </source>
</evidence>
<dbReference type="Gramene" id="TKW23533">
    <property type="protein sequence ID" value="TKW23533"/>
    <property type="gene ID" value="SEVIR_4G298001v2"/>
</dbReference>
<gene>
    <name evidence="2" type="ORF">SEVIR_4G298001v2</name>
</gene>
<dbReference type="EMBL" id="CM016555">
    <property type="protein sequence ID" value="TKW23534.1"/>
    <property type="molecule type" value="Genomic_DNA"/>
</dbReference>
<name>A0A4U6V6C4_SETVI</name>
<feature type="compositionally biased region" description="Basic and acidic residues" evidence="1">
    <location>
        <begin position="125"/>
        <end position="142"/>
    </location>
</feature>
<evidence type="ECO:0000313" key="2">
    <source>
        <dbReference type="EMBL" id="TKW23534.1"/>
    </source>
</evidence>
<dbReference type="EMBL" id="CM016555">
    <property type="protein sequence ID" value="TKW23533.1"/>
    <property type="molecule type" value="Genomic_DNA"/>
</dbReference>